<evidence type="ECO:0000313" key="3">
    <source>
        <dbReference type="EMBL" id="MDN4015283.1"/>
    </source>
</evidence>
<dbReference type="PROSITE" id="PS50110">
    <property type="entry name" value="RESPONSE_REGULATORY"/>
    <property type="match status" value="1"/>
</dbReference>
<keyword evidence="1" id="KW-0597">Phosphoprotein</keyword>
<feature type="domain" description="Response regulatory" evidence="2">
    <location>
        <begin position="1"/>
        <end position="86"/>
    </location>
</feature>
<reference evidence="3" key="1">
    <citation type="submission" date="2023-06" db="EMBL/GenBank/DDBJ databases">
        <title>Two Chryseobacterium gambrini strains from China.</title>
        <authorList>
            <person name="Zeng J."/>
            <person name="Wu Y."/>
        </authorList>
    </citation>
    <scope>NUCLEOTIDE SEQUENCE</scope>
    <source>
        <strain evidence="3">SQ219</strain>
    </source>
</reference>
<feature type="non-terminal residue" evidence="3">
    <location>
        <position position="86"/>
    </location>
</feature>
<dbReference type="Proteomes" id="UP001225933">
    <property type="component" value="Unassembled WGS sequence"/>
</dbReference>
<comment type="caution">
    <text evidence="3">The sequence shown here is derived from an EMBL/GenBank/DDBJ whole genome shotgun (WGS) entry which is preliminary data.</text>
</comment>
<dbReference type="Gene3D" id="3.40.50.2300">
    <property type="match status" value="1"/>
</dbReference>
<dbReference type="InterPro" id="IPR011006">
    <property type="entry name" value="CheY-like_superfamily"/>
</dbReference>
<dbReference type="RefSeq" id="WP_290343806.1">
    <property type="nucleotide sequence ID" value="NZ_JAUHGV010000245.1"/>
</dbReference>
<evidence type="ECO:0000313" key="4">
    <source>
        <dbReference type="Proteomes" id="UP001225933"/>
    </source>
</evidence>
<sequence length="86" mass="9788">VLSLVGQFLEYIDERLRIISVEDETTALNQIRTDPRIECVLSDYRMPEMDGLTFLAHVRAHCPRLPFILYTTHGDDAVVAEAIRTG</sequence>
<dbReference type="InterPro" id="IPR001789">
    <property type="entry name" value="Sig_transdc_resp-reg_receiver"/>
</dbReference>
<evidence type="ECO:0000256" key="1">
    <source>
        <dbReference type="PROSITE-ProRule" id="PRU00169"/>
    </source>
</evidence>
<evidence type="ECO:0000259" key="2">
    <source>
        <dbReference type="PROSITE" id="PS50110"/>
    </source>
</evidence>
<proteinExistence type="predicted"/>
<dbReference type="GO" id="GO:0000160">
    <property type="term" value="P:phosphorelay signal transduction system"/>
    <property type="evidence" value="ECO:0007669"/>
    <property type="project" value="InterPro"/>
</dbReference>
<dbReference type="SUPFAM" id="SSF52172">
    <property type="entry name" value="CheY-like"/>
    <property type="match status" value="1"/>
</dbReference>
<gene>
    <name evidence="3" type="ORF">QX233_22805</name>
</gene>
<accession>A0AAJ1R7S1</accession>
<name>A0AAJ1R7S1_9FLAO</name>
<protein>
    <submittedName>
        <fullName evidence="3">Response regulator</fullName>
    </submittedName>
</protein>
<dbReference type="EMBL" id="JAUHGV010000245">
    <property type="protein sequence ID" value="MDN4015283.1"/>
    <property type="molecule type" value="Genomic_DNA"/>
</dbReference>
<dbReference type="AlphaFoldDB" id="A0AAJ1R7S1"/>
<feature type="modified residue" description="4-aspartylphosphate" evidence="1">
    <location>
        <position position="43"/>
    </location>
</feature>
<organism evidence="3 4">
    <name type="scientific">Chryseobacterium gambrini</name>
    <dbReference type="NCBI Taxonomy" id="373672"/>
    <lineage>
        <taxon>Bacteria</taxon>
        <taxon>Pseudomonadati</taxon>
        <taxon>Bacteroidota</taxon>
        <taxon>Flavobacteriia</taxon>
        <taxon>Flavobacteriales</taxon>
        <taxon>Weeksellaceae</taxon>
        <taxon>Chryseobacterium group</taxon>
        <taxon>Chryseobacterium</taxon>
    </lineage>
</organism>
<dbReference type="Pfam" id="PF00072">
    <property type="entry name" value="Response_reg"/>
    <property type="match status" value="1"/>
</dbReference>
<feature type="non-terminal residue" evidence="3">
    <location>
        <position position="1"/>
    </location>
</feature>